<dbReference type="Proteomes" id="UP000009885">
    <property type="component" value="Unassembled WGS sequence"/>
</dbReference>
<evidence type="ECO:0000256" key="1">
    <source>
        <dbReference type="SAM" id="Phobius"/>
    </source>
</evidence>
<dbReference type="STRING" id="1229783.C273_00885"/>
<dbReference type="AlphaFoldDB" id="K9B6S1"/>
<keyword evidence="1" id="KW-0812">Transmembrane</keyword>
<feature type="transmembrane region" description="Helical" evidence="1">
    <location>
        <begin position="99"/>
        <end position="114"/>
    </location>
</feature>
<comment type="caution">
    <text evidence="3">The sequence shown here is derived from an EMBL/GenBank/DDBJ whole genome shotgun (WGS) entry which is preliminary data.</text>
</comment>
<dbReference type="eggNOG" id="ENOG50333F3">
    <property type="taxonomic scope" value="Bacteria"/>
</dbReference>
<evidence type="ECO:0000313" key="3">
    <source>
        <dbReference type="EMBL" id="EKU50532.1"/>
    </source>
</evidence>
<evidence type="ECO:0000313" key="4">
    <source>
        <dbReference type="Proteomes" id="UP000009885"/>
    </source>
</evidence>
<feature type="transmembrane region" description="Helical" evidence="1">
    <location>
        <begin position="36"/>
        <end position="55"/>
    </location>
</feature>
<keyword evidence="1" id="KW-0472">Membrane</keyword>
<dbReference type="RefSeq" id="WP_009381815.1">
    <property type="nucleotide sequence ID" value="NZ_AMSQ01000001.1"/>
</dbReference>
<dbReference type="OrthoDB" id="5870591at2"/>
<feature type="transmembrane region" description="Helical" evidence="1">
    <location>
        <begin position="121"/>
        <end position="144"/>
    </location>
</feature>
<feature type="domain" description="DUF1468" evidence="2">
    <location>
        <begin position="7"/>
        <end position="147"/>
    </location>
</feature>
<proteinExistence type="predicted"/>
<keyword evidence="1" id="KW-1133">Transmembrane helix</keyword>
<reference evidence="3 4" key="1">
    <citation type="journal article" date="2013" name="Genome Announc.">
        <title>Genome Sequence of Staphylococcus massiliensis Strain S46, Isolated from the Surface of Healthy Human Skin.</title>
        <authorList>
            <person name="Srivastav R."/>
            <person name="Singh A."/>
            <person name="Jangir P.K."/>
            <person name="Kumari C."/>
            <person name="Muduli S."/>
            <person name="Sharma R."/>
        </authorList>
    </citation>
    <scope>NUCLEOTIDE SEQUENCE [LARGE SCALE GENOMIC DNA]</scope>
    <source>
        <strain evidence="3 4">S46</strain>
    </source>
</reference>
<dbReference type="Pfam" id="PF07331">
    <property type="entry name" value="TctB"/>
    <property type="match status" value="1"/>
</dbReference>
<feature type="transmembrane region" description="Helical" evidence="1">
    <location>
        <begin position="76"/>
        <end position="93"/>
    </location>
</feature>
<organism evidence="3 4">
    <name type="scientific">Staphylococcus massiliensis S46</name>
    <dbReference type="NCBI Taxonomy" id="1229783"/>
    <lineage>
        <taxon>Bacteria</taxon>
        <taxon>Bacillati</taxon>
        <taxon>Bacillota</taxon>
        <taxon>Bacilli</taxon>
        <taxon>Bacillales</taxon>
        <taxon>Staphylococcaceae</taxon>
        <taxon>Staphylococcus</taxon>
    </lineage>
</organism>
<feature type="transmembrane region" description="Helical" evidence="1">
    <location>
        <begin position="7"/>
        <end position="24"/>
    </location>
</feature>
<accession>K9B6S1</accession>
<dbReference type="PATRIC" id="fig|1229783.3.peg.180"/>
<sequence length="147" mass="16890">MVRYVTPIILILVGMIYLIFSLNLPKARIGDANGPLYFPIIVGSILCIMSVVYLFQEFRKRHERFDFFKPFLNQRTLKLLVGSIVTIVVYALIFERVGFLISTILFLGIIMFLVNGHKKWLLNIVVSIIFSTVLWYTFSVLLGVSLP</sequence>
<dbReference type="InterPro" id="IPR009936">
    <property type="entry name" value="DUF1468"/>
</dbReference>
<protein>
    <recommendedName>
        <fullName evidence="2">DUF1468 domain-containing protein</fullName>
    </recommendedName>
</protein>
<evidence type="ECO:0000259" key="2">
    <source>
        <dbReference type="Pfam" id="PF07331"/>
    </source>
</evidence>
<name>K9B6S1_9STAP</name>
<dbReference type="EMBL" id="AMSQ01000001">
    <property type="protein sequence ID" value="EKU50532.1"/>
    <property type="molecule type" value="Genomic_DNA"/>
</dbReference>
<gene>
    <name evidence="3" type="ORF">C273_00885</name>
</gene>
<keyword evidence="4" id="KW-1185">Reference proteome</keyword>